<name>A0AAJ6T829_POPEU</name>
<dbReference type="InterPro" id="IPR016169">
    <property type="entry name" value="FAD-bd_PCMH_sub2"/>
</dbReference>
<evidence type="ECO:0000256" key="3">
    <source>
        <dbReference type="SAM" id="MobiDB-lite"/>
    </source>
</evidence>
<feature type="compositionally biased region" description="Polar residues" evidence="3">
    <location>
        <begin position="1"/>
        <end position="10"/>
    </location>
</feature>
<feature type="region of interest" description="Disordered" evidence="3">
    <location>
        <begin position="1"/>
        <end position="125"/>
    </location>
</feature>
<dbReference type="Proteomes" id="UP000694918">
    <property type="component" value="Unplaced"/>
</dbReference>
<dbReference type="KEGG" id="peu:105112126"/>
<evidence type="ECO:0000313" key="5">
    <source>
        <dbReference type="Proteomes" id="UP000694918"/>
    </source>
</evidence>
<keyword evidence="5" id="KW-1185">Reference proteome</keyword>
<dbReference type="InterPro" id="IPR012951">
    <property type="entry name" value="BBE"/>
</dbReference>
<dbReference type="Gene3D" id="3.40.462.20">
    <property type="match status" value="1"/>
</dbReference>
<feature type="compositionally biased region" description="Polar residues" evidence="3">
    <location>
        <begin position="69"/>
        <end position="88"/>
    </location>
</feature>
<keyword evidence="2" id="KW-0274">FAD</keyword>
<dbReference type="RefSeq" id="XP_011006015.1">
    <property type="nucleotide sequence ID" value="XM_011007713.1"/>
</dbReference>
<reference evidence="6" key="1">
    <citation type="submission" date="2025-08" db="UniProtKB">
        <authorList>
            <consortium name="RefSeq"/>
        </authorList>
    </citation>
    <scope>IDENTIFICATION</scope>
</reference>
<feature type="domain" description="Berberine/berberine-like" evidence="4">
    <location>
        <begin position="418"/>
        <end position="475"/>
    </location>
</feature>
<organism evidence="5 6">
    <name type="scientific">Populus euphratica</name>
    <name type="common">Euphrates poplar</name>
    <dbReference type="NCBI Taxonomy" id="75702"/>
    <lineage>
        <taxon>Eukaryota</taxon>
        <taxon>Viridiplantae</taxon>
        <taxon>Streptophyta</taxon>
        <taxon>Embryophyta</taxon>
        <taxon>Tracheophyta</taxon>
        <taxon>Spermatophyta</taxon>
        <taxon>Magnoliopsida</taxon>
        <taxon>eudicotyledons</taxon>
        <taxon>Gunneridae</taxon>
        <taxon>Pentapetalae</taxon>
        <taxon>rosids</taxon>
        <taxon>fabids</taxon>
        <taxon>Malpighiales</taxon>
        <taxon>Salicaceae</taxon>
        <taxon>Saliceae</taxon>
        <taxon>Populus</taxon>
    </lineage>
</organism>
<proteinExistence type="predicted"/>
<feature type="compositionally biased region" description="Basic and acidic residues" evidence="3">
    <location>
        <begin position="101"/>
        <end position="117"/>
    </location>
</feature>
<evidence type="ECO:0000256" key="1">
    <source>
        <dbReference type="ARBA" id="ARBA00022630"/>
    </source>
</evidence>
<dbReference type="AlphaFoldDB" id="A0AAJ6T829"/>
<dbReference type="GeneID" id="105112126"/>
<dbReference type="PANTHER" id="PTHR32448">
    <property type="entry name" value="OS08G0158400 PROTEIN"/>
    <property type="match status" value="1"/>
</dbReference>
<evidence type="ECO:0000313" key="6">
    <source>
        <dbReference type="RefSeq" id="XP_011006015.1"/>
    </source>
</evidence>
<evidence type="ECO:0000256" key="2">
    <source>
        <dbReference type="ARBA" id="ARBA00022827"/>
    </source>
</evidence>
<dbReference type="GO" id="GO:0016491">
    <property type="term" value="F:oxidoreductase activity"/>
    <property type="evidence" value="ECO:0007669"/>
    <property type="project" value="InterPro"/>
</dbReference>
<keyword evidence="1" id="KW-0285">Flavoprotein</keyword>
<dbReference type="GO" id="GO:0050660">
    <property type="term" value="F:flavin adenine dinucleotide binding"/>
    <property type="evidence" value="ECO:0007669"/>
    <property type="project" value="InterPro"/>
</dbReference>
<dbReference type="Pfam" id="PF08031">
    <property type="entry name" value="BBE"/>
    <property type="match status" value="1"/>
</dbReference>
<dbReference type="InterPro" id="IPR036318">
    <property type="entry name" value="FAD-bd_PCMH-like_sf"/>
</dbReference>
<feature type="compositionally biased region" description="Low complexity" evidence="3">
    <location>
        <begin position="11"/>
        <end position="24"/>
    </location>
</feature>
<feature type="compositionally biased region" description="Polar residues" evidence="3">
    <location>
        <begin position="51"/>
        <end position="60"/>
    </location>
</feature>
<gene>
    <name evidence="6" type="primary">LOC105112126</name>
</gene>
<dbReference type="Gene3D" id="3.30.465.10">
    <property type="match status" value="1"/>
</dbReference>
<accession>A0AAJ6T829</accession>
<protein>
    <submittedName>
        <fullName evidence="6">Tetrahydrocannabinolic acid synthase-like</fullName>
    </submittedName>
</protein>
<dbReference type="SUPFAM" id="SSF56176">
    <property type="entry name" value="FAD-binding/transporter-associated domain-like"/>
    <property type="match status" value="1"/>
</dbReference>
<evidence type="ECO:0000259" key="4">
    <source>
        <dbReference type="Pfam" id="PF08031"/>
    </source>
</evidence>
<sequence>MTNSFENDAISTCTVSSSCSSGTGNLPAKRGKKSEMMVSPSYPTPQPRSPHVSSPLSSHKTPLKRQGNHHQQSSNGRCPNPTKSQSPTPYCYTGKISRKSHCADERGDQEQKEERQSSSRNASNEVSAPINIVTVAGTGTNFNFQAVADNVIDARIIDVHVRVLDRQTMGEDLYWAIRGGGGGSLGIITAWKIKLVPVPSTVTMFTVTKSLEQGATKILFRWQQVADQLDEDLFIRVNIQTVNVSNKGGRTITTSYDALFLGDANRLLQVMRESFPELGLTRQEYIETSWIDSTVFLGGYTINTSPEVLLQRRNILKHYFKAKSDFVRQPIPETALKGLWEIMLEEDKPAIVLTPYGGNMGKISESQTPFPHRKCTLFMIQYFANWRDAKENVRKHTDWTRMVYRYMKPCASMFPRQAYVNYRDLDLGMNKENNTSFPEASGWGTKYFKDNFYRLVRVKTKVDPDNFFRHEQSIPTLPHHMRKRN</sequence>